<dbReference type="InterPro" id="IPR022966">
    <property type="entry name" value="RNase_II/R_CS"/>
</dbReference>
<comment type="function">
    <text evidence="7">3'-5' exoribonuclease that releases 5'-nucleoside monophosphates and is involved in maturation of structured RNAs.</text>
</comment>
<evidence type="ECO:0000256" key="4">
    <source>
        <dbReference type="ARBA" id="ARBA00022801"/>
    </source>
</evidence>
<dbReference type="NCBIfam" id="TIGR00358">
    <property type="entry name" value="3_prime_RNase"/>
    <property type="match status" value="1"/>
</dbReference>
<feature type="coiled-coil region" evidence="8">
    <location>
        <begin position="594"/>
        <end position="621"/>
    </location>
</feature>
<dbReference type="Gene3D" id="2.40.50.140">
    <property type="entry name" value="Nucleic acid-binding proteins"/>
    <property type="match status" value="1"/>
</dbReference>
<dbReference type="CDD" id="cd04471">
    <property type="entry name" value="S1_RNase_R"/>
    <property type="match status" value="1"/>
</dbReference>
<evidence type="ECO:0000256" key="3">
    <source>
        <dbReference type="ARBA" id="ARBA00022722"/>
    </source>
</evidence>
<dbReference type="HAMAP" id="MF_01895">
    <property type="entry name" value="RNase_R"/>
    <property type="match status" value="1"/>
</dbReference>
<dbReference type="GO" id="GO:0008859">
    <property type="term" value="F:exoribonuclease II activity"/>
    <property type="evidence" value="ECO:0007669"/>
    <property type="project" value="UniProtKB-UniRule"/>
</dbReference>
<sequence>MARRAKPTSDTRSLSREAVLRFVAENPDLATKRDLADAFGVKGEARVLLKDIIADLQAEGVLQGSRKRFSQPGVRPAVSLVDIRARDDDGGLLGDPVDWNESELGARPRFRIASTGPFSAAGIGDRVLAELDYEAAGGPKAKVVRLLERKGARTLGVFRATPGGGGRVEPVERRQLEYIVQPGDTRSAKDGDLVEVEPRAKSRSGLPQGSVAEVVGSLRSERAISTIALHAHSIPHVFPKAVLDEAEIAGPATMEDREDWRDLPLVTIDPRDAKDHDDAVHARPDDDPSNPGGHVVTVAIADVSWYVRPGTRLDAEAKLRGNSVYFPDRVVPMLPERISNDLCSLREKVDRPALAVRMVFDARGEKRRHEFHRIMMRSHAKLAYQDAQAAIDGTPNEVDPGIVETVLRPLWVAYAALKRGRAERQPLELDLPERKIVLTPDGQVDRVTIPERLDAHKLIEECMIQANVAAAEALEQKRQALIYRAHDAPSMSRLESLRDFLRTLDLPLAKSGALRPAHFNGILAAVKDTDHESLVNEVVLRSQSQASYSPENIGHFGLNLMRYAHFTSPIRRYADLVVHRALVTALGLGAGGLSREEEDQLEQTADEISRAERRAMAAERDTVDRLIAHHLAERVGDAFDGRIAGVTQAGLFVQLPAFGADGFIPISTLGADYYHYDEIAHSLVGERSKRGFRLGDSVEVKLVEAIPLAGSMRFEMLTEPRELPASNASFHKAGRRSVKASRPGRSGGPGGKNRKRR</sequence>
<keyword evidence="12" id="KW-1185">Reference proteome</keyword>
<dbReference type="NCBIfam" id="TIGR02063">
    <property type="entry name" value="RNase_R"/>
    <property type="match status" value="1"/>
</dbReference>
<comment type="similarity">
    <text evidence="7">Belongs to the RNR ribonuclease family. RNase R subfamily.</text>
</comment>
<dbReference type="PANTHER" id="PTHR23355">
    <property type="entry name" value="RIBONUCLEASE"/>
    <property type="match status" value="1"/>
</dbReference>
<feature type="region of interest" description="Disordered" evidence="9">
    <location>
        <begin position="271"/>
        <end position="292"/>
    </location>
</feature>
<dbReference type="SUPFAM" id="SSF50249">
    <property type="entry name" value="Nucleic acid-binding proteins"/>
    <property type="match status" value="2"/>
</dbReference>
<evidence type="ECO:0000256" key="1">
    <source>
        <dbReference type="ARBA" id="ARBA00001849"/>
    </source>
</evidence>
<comment type="catalytic activity">
    <reaction evidence="1 7">
        <text>Exonucleolytic cleavage in the 3'- to 5'-direction to yield nucleoside 5'-phosphates.</text>
        <dbReference type="EC" id="3.1.13.1"/>
    </reaction>
</comment>
<dbReference type="PROSITE" id="PS01175">
    <property type="entry name" value="RIBONUCLEASE_II"/>
    <property type="match status" value="1"/>
</dbReference>
<dbReference type="EC" id="3.1.13.1" evidence="7"/>
<evidence type="ECO:0000256" key="9">
    <source>
        <dbReference type="SAM" id="MobiDB-lite"/>
    </source>
</evidence>
<dbReference type="SMART" id="SM00316">
    <property type="entry name" value="S1"/>
    <property type="match status" value="1"/>
</dbReference>
<feature type="compositionally biased region" description="Basic and acidic residues" evidence="9">
    <location>
        <begin position="271"/>
        <end position="286"/>
    </location>
</feature>
<evidence type="ECO:0000256" key="5">
    <source>
        <dbReference type="ARBA" id="ARBA00022839"/>
    </source>
</evidence>
<dbReference type="InterPro" id="IPR004476">
    <property type="entry name" value="RNase_II/RNase_R"/>
</dbReference>
<accession>A0A7W6H552</accession>
<evidence type="ECO:0000256" key="6">
    <source>
        <dbReference type="ARBA" id="ARBA00022884"/>
    </source>
</evidence>
<dbReference type="InterPro" id="IPR003029">
    <property type="entry name" value="S1_domain"/>
</dbReference>
<dbReference type="PROSITE" id="PS50126">
    <property type="entry name" value="S1"/>
    <property type="match status" value="1"/>
</dbReference>
<comment type="caution">
    <text evidence="11">The sequence shown here is derived from an EMBL/GenBank/DDBJ whole genome shotgun (WGS) entry which is preliminary data.</text>
</comment>
<dbReference type="Pfam" id="PF00575">
    <property type="entry name" value="S1"/>
    <property type="match status" value="1"/>
</dbReference>
<organism evidence="11 12">
    <name type="scientific">Aureimonas pseudogalii</name>
    <dbReference type="NCBI Taxonomy" id="1744844"/>
    <lineage>
        <taxon>Bacteria</taxon>
        <taxon>Pseudomonadati</taxon>
        <taxon>Pseudomonadota</taxon>
        <taxon>Alphaproteobacteria</taxon>
        <taxon>Hyphomicrobiales</taxon>
        <taxon>Aurantimonadaceae</taxon>
        <taxon>Aureimonas</taxon>
    </lineage>
</organism>
<dbReference type="InterPro" id="IPR011805">
    <property type="entry name" value="RNase_R"/>
</dbReference>
<dbReference type="GO" id="GO:0006402">
    <property type="term" value="P:mRNA catabolic process"/>
    <property type="evidence" value="ECO:0007669"/>
    <property type="project" value="TreeGrafter"/>
</dbReference>
<dbReference type="Proteomes" id="UP000542776">
    <property type="component" value="Unassembled WGS sequence"/>
</dbReference>
<dbReference type="InterPro" id="IPR040476">
    <property type="entry name" value="CSD2"/>
</dbReference>
<keyword evidence="2 7" id="KW-0963">Cytoplasm</keyword>
<keyword evidence="5 7" id="KW-0269">Exonuclease</keyword>
<feature type="region of interest" description="Disordered" evidence="9">
    <location>
        <begin position="725"/>
        <end position="757"/>
    </location>
</feature>
<name>A0A7W6H552_9HYPH</name>
<dbReference type="GO" id="GO:0003723">
    <property type="term" value="F:RNA binding"/>
    <property type="evidence" value="ECO:0007669"/>
    <property type="project" value="UniProtKB-UniRule"/>
</dbReference>
<keyword evidence="3 7" id="KW-0540">Nuclease</keyword>
<dbReference type="AlphaFoldDB" id="A0A7W6H552"/>
<reference evidence="11 12" key="1">
    <citation type="submission" date="2020-08" db="EMBL/GenBank/DDBJ databases">
        <title>Genomic Encyclopedia of Type Strains, Phase IV (KMG-IV): sequencing the most valuable type-strain genomes for metagenomic binning, comparative biology and taxonomic classification.</title>
        <authorList>
            <person name="Goeker M."/>
        </authorList>
    </citation>
    <scope>NUCLEOTIDE SEQUENCE [LARGE SCALE GENOMIC DNA]</scope>
    <source>
        <strain evidence="11 12">DSM 102238</strain>
    </source>
</reference>
<evidence type="ECO:0000259" key="10">
    <source>
        <dbReference type="PROSITE" id="PS50126"/>
    </source>
</evidence>
<dbReference type="InterPro" id="IPR012340">
    <property type="entry name" value="NA-bd_OB-fold"/>
</dbReference>
<evidence type="ECO:0000256" key="7">
    <source>
        <dbReference type="HAMAP-Rule" id="MF_01895"/>
    </source>
</evidence>
<dbReference type="RefSeq" id="WP_183200275.1">
    <property type="nucleotide sequence ID" value="NZ_JACIEK010000006.1"/>
</dbReference>
<keyword evidence="6 7" id="KW-0694">RNA-binding</keyword>
<dbReference type="SMART" id="SM00955">
    <property type="entry name" value="RNB"/>
    <property type="match status" value="1"/>
</dbReference>
<comment type="subcellular location">
    <subcellularLocation>
        <location evidence="7">Cytoplasm</location>
    </subcellularLocation>
</comment>
<protein>
    <recommendedName>
        <fullName evidence="7">Ribonuclease R</fullName>
        <shortName evidence="7">RNase R</shortName>
        <ecNumber evidence="7">3.1.13.1</ecNumber>
    </recommendedName>
</protein>
<dbReference type="Pfam" id="PF00773">
    <property type="entry name" value="RNB"/>
    <property type="match status" value="1"/>
</dbReference>
<feature type="domain" description="S1 motif" evidence="10">
    <location>
        <begin position="636"/>
        <end position="704"/>
    </location>
</feature>
<dbReference type="PANTHER" id="PTHR23355:SF9">
    <property type="entry name" value="DIS3-LIKE EXONUCLEASE 2"/>
    <property type="match status" value="1"/>
</dbReference>
<proteinExistence type="inferred from homology"/>
<evidence type="ECO:0000256" key="2">
    <source>
        <dbReference type="ARBA" id="ARBA00022490"/>
    </source>
</evidence>
<keyword evidence="8" id="KW-0175">Coiled coil</keyword>
<dbReference type="InterPro" id="IPR050180">
    <property type="entry name" value="RNR_Ribonuclease"/>
</dbReference>
<dbReference type="EMBL" id="JACIEK010000006">
    <property type="protein sequence ID" value="MBB3998747.1"/>
    <property type="molecule type" value="Genomic_DNA"/>
</dbReference>
<evidence type="ECO:0000313" key="11">
    <source>
        <dbReference type="EMBL" id="MBB3998747.1"/>
    </source>
</evidence>
<dbReference type="Pfam" id="PF17876">
    <property type="entry name" value="CSD2"/>
    <property type="match status" value="1"/>
</dbReference>
<keyword evidence="4 7" id="KW-0378">Hydrolase</keyword>
<dbReference type="GO" id="GO:0005829">
    <property type="term" value="C:cytosol"/>
    <property type="evidence" value="ECO:0007669"/>
    <property type="project" value="TreeGrafter"/>
</dbReference>
<gene>
    <name evidence="7" type="primary">rnr</name>
    <name evidence="11" type="ORF">GGR04_002595</name>
</gene>
<dbReference type="InterPro" id="IPR001900">
    <property type="entry name" value="RNase_II/R"/>
</dbReference>
<evidence type="ECO:0000256" key="8">
    <source>
        <dbReference type="SAM" id="Coils"/>
    </source>
</evidence>
<evidence type="ECO:0000313" key="12">
    <source>
        <dbReference type="Proteomes" id="UP000542776"/>
    </source>
</evidence>